<organism evidence="1 2">
    <name type="scientific">Microbulbifer rhizosphaerae</name>
    <dbReference type="NCBI Taxonomy" id="1562603"/>
    <lineage>
        <taxon>Bacteria</taxon>
        <taxon>Pseudomonadati</taxon>
        <taxon>Pseudomonadota</taxon>
        <taxon>Gammaproteobacteria</taxon>
        <taxon>Cellvibrionales</taxon>
        <taxon>Microbulbiferaceae</taxon>
        <taxon>Microbulbifer</taxon>
    </lineage>
</organism>
<evidence type="ECO:0000313" key="2">
    <source>
        <dbReference type="Proteomes" id="UP000535937"/>
    </source>
</evidence>
<dbReference type="Proteomes" id="UP000535937">
    <property type="component" value="Unassembled WGS sequence"/>
</dbReference>
<dbReference type="AlphaFoldDB" id="A0A7W4WFK4"/>
<sequence length="131" mass="14665">MAVALKISDESAGGEKMFESLLHFPAETISVRELIEVRVQTEVEHYNASARQKFMGLIQPSDSERDLNGYRVRKNRRVDVDAQQEVAINAFQSNGFFLLVNDRQVTGLDEQIIITPNTSVVFLKLTPLVGG</sequence>
<name>A0A7W4WFK4_9GAMM</name>
<protein>
    <submittedName>
        <fullName evidence="1">Uncharacterized protein</fullName>
    </submittedName>
</protein>
<comment type="caution">
    <text evidence="1">The sequence shown here is derived from an EMBL/GenBank/DDBJ whole genome shotgun (WGS) entry which is preliminary data.</text>
</comment>
<proteinExistence type="predicted"/>
<accession>A0A7W4WFK4</accession>
<dbReference type="RefSeq" id="WP_183463391.1">
    <property type="nucleotide sequence ID" value="NZ_JACHWZ010000028.1"/>
</dbReference>
<keyword evidence="2" id="KW-1185">Reference proteome</keyword>
<gene>
    <name evidence="1" type="ORF">FHS09_004178</name>
</gene>
<reference evidence="1 2" key="1">
    <citation type="submission" date="2020-08" db="EMBL/GenBank/DDBJ databases">
        <title>Genomic Encyclopedia of Type Strains, Phase III (KMG-III): the genomes of soil and plant-associated and newly described type strains.</title>
        <authorList>
            <person name="Whitman W."/>
        </authorList>
    </citation>
    <scope>NUCLEOTIDE SEQUENCE [LARGE SCALE GENOMIC DNA]</scope>
    <source>
        <strain evidence="1 2">CECT 8799</strain>
    </source>
</reference>
<dbReference type="EMBL" id="JACHWZ010000028">
    <property type="protein sequence ID" value="MBB3063320.1"/>
    <property type="molecule type" value="Genomic_DNA"/>
</dbReference>
<evidence type="ECO:0000313" key="1">
    <source>
        <dbReference type="EMBL" id="MBB3063320.1"/>
    </source>
</evidence>